<dbReference type="Proteomes" id="UP000054123">
    <property type="component" value="Unassembled WGS sequence"/>
</dbReference>
<sequence length="97" mass="11295">MHKTMQQKAEEAHNMCKLKGDSLLDNRNRQISFEAIYDSENDALQAVEFFTQKAKSVETEPCEIQTEISLVEKGFLMKMWIEFSCEAEVILFQMALR</sequence>
<dbReference type="STRING" id="1122190.GCA_000621105_01900"/>
<proteinExistence type="inferred from homology"/>
<dbReference type="PANTHER" id="PTHR38769">
    <property type="entry name" value="UPF0381 PROTEIN YFCZ-RELATED"/>
    <property type="match status" value="1"/>
</dbReference>
<dbReference type="GO" id="GO:0005829">
    <property type="term" value="C:cytosol"/>
    <property type="evidence" value="ECO:0007669"/>
    <property type="project" value="TreeGrafter"/>
</dbReference>
<dbReference type="EMBL" id="JANJ01000008">
    <property type="protein sequence ID" value="EXI61373.1"/>
    <property type="molecule type" value="Genomic_DNA"/>
</dbReference>
<dbReference type="InterPro" id="IPR035571">
    <property type="entry name" value="UPF0234-like_C"/>
</dbReference>
<dbReference type="OrthoDB" id="6198608at2"/>
<keyword evidence="3" id="KW-1185">Reference proteome</keyword>
<dbReference type="AlphaFoldDB" id="A0A011LVX4"/>
<accession>A0A011LVX4</accession>
<evidence type="ECO:0000313" key="3">
    <source>
        <dbReference type="Proteomes" id="UP000054123"/>
    </source>
</evidence>
<name>A0A011LVX4_9PAST</name>
<dbReference type="PANTHER" id="PTHR38769:SF1">
    <property type="entry name" value="UPF0381 PROTEIN YFCZ-RELATED"/>
    <property type="match status" value="1"/>
</dbReference>
<protein>
    <recommendedName>
        <fullName evidence="4">DUF406 family protein</fullName>
    </recommendedName>
</protein>
<dbReference type="RefSeq" id="WP_042804237.1">
    <property type="nucleotide sequence ID" value="NZ_AVSP01000011.1"/>
</dbReference>
<dbReference type="NCBIfam" id="TIGR00743">
    <property type="entry name" value="DUF406 family protein"/>
    <property type="match status" value="1"/>
</dbReference>
<reference evidence="2 3" key="1">
    <citation type="journal article" date="2014" name="Genome Announc.">
        <title>Genome Sequence of a Presumptive Mannheimia haemolytica Strain with an A1/A6-Cross-Reactive Serotype from a White-Tailed Deer (Odocoileus virginianus).</title>
        <authorList>
            <person name="Lawrence P.K."/>
            <person name="Bey R.F."/>
            <person name="Wiener B."/>
            <person name="Kittichotirat W."/>
            <person name="Bumgarner R.E."/>
        </authorList>
    </citation>
    <scope>NUCLEOTIDE SEQUENCE [LARGE SCALE GENOMIC DNA]</scope>
    <source>
        <strain evidence="2 3">PKL10</strain>
    </source>
</reference>
<dbReference type="InterPro" id="IPR005272">
    <property type="entry name" value="DUF406"/>
</dbReference>
<dbReference type="PATRIC" id="fig|1450449.3.peg.2091"/>
<organism evidence="2 3">
    <name type="scientific">Mannheimia granulomatis</name>
    <dbReference type="NCBI Taxonomy" id="85402"/>
    <lineage>
        <taxon>Bacteria</taxon>
        <taxon>Pseudomonadati</taxon>
        <taxon>Pseudomonadota</taxon>
        <taxon>Gammaproteobacteria</taxon>
        <taxon>Pasteurellales</taxon>
        <taxon>Pasteurellaceae</taxon>
        <taxon>Mannheimia</taxon>
    </lineage>
</organism>
<dbReference type="Pfam" id="PF04175">
    <property type="entry name" value="DUF406"/>
    <property type="match status" value="1"/>
</dbReference>
<evidence type="ECO:0000313" key="2">
    <source>
        <dbReference type="EMBL" id="EXI61373.1"/>
    </source>
</evidence>
<dbReference type="Gene3D" id="3.30.70.860">
    <property type="match status" value="1"/>
</dbReference>
<gene>
    <name evidence="2" type="ORF">AK33_10495</name>
</gene>
<comment type="similarity">
    <text evidence="1">Belongs to the UPF0381 family.</text>
</comment>
<evidence type="ECO:0008006" key="4">
    <source>
        <dbReference type="Google" id="ProtNLM"/>
    </source>
</evidence>
<comment type="caution">
    <text evidence="2">The sequence shown here is derived from an EMBL/GenBank/DDBJ whole genome shotgun (WGS) entry which is preliminary data.</text>
</comment>
<evidence type="ECO:0000256" key="1">
    <source>
        <dbReference type="ARBA" id="ARBA00006201"/>
    </source>
</evidence>